<dbReference type="GO" id="GO:0005829">
    <property type="term" value="C:cytosol"/>
    <property type="evidence" value="ECO:0007669"/>
    <property type="project" value="TreeGrafter"/>
</dbReference>
<dbReference type="InterPro" id="IPR013961">
    <property type="entry name" value="RAI1"/>
</dbReference>
<dbReference type="AlphaFoldDB" id="A0A6A5WS23"/>
<keyword evidence="7" id="KW-0479">Metal-binding</keyword>
<dbReference type="GO" id="GO:0003723">
    <property type="term" value="F:RNA binding"/>
    <property type="evidence" value="ECO:0007669"/>
    <property type="project" value="UniProtKB-KW"/>
</dbReference>
<dbReference type="GO" id="GO:0004518">
    <property type="term" value="F:nuclease activity"/>
    <property type="evidence" value="ECO:0007669"/>
    <property type="project" value="UniProtKB-KW"/>
</dbReference>
<evidence type="ECO:0000256" key="2">
    <source>
        <dbReference type="ARBA" id="ARBA00006562"/>
    </source>
</evidence>
<gene>
    <name evidence="10" type="ORF">P154DRAFT_426524</name>
</gene>
<dbReference type="OrthoDB" id="5853397at2759"/>
<dbReference type="EC" id="3.6.1.-" evidence="7"/>
<evidence type="ECO:0000256" key="6">
    <source>
        <dbReference type="ARBA" id="ARBA00048124"/>
    </source>
</evidence>
<comment type="similarity">
    <text evidence="2 7">Belongs to the DXO/Dom3Z family.</text>
</comment>
<keyword evidence="7" id="KW-0540">Nuclease</keyword>
<keyword evidence="7" id="KW-0539">Nucleus</keyword>
<comment type="catalytic activity">
    <reaction evidence="3">
        <text>a 5'-end (N(7)-methyl 5'-triphosphoguanosine)-ribonucleoside-ribonucleotide in mRNA + H2O = a (N(7)-methyl 5'-triphosphoguanosine)-nucleoside + a 5'-end phospho-ribonucleoside in mRNA + H(+)</text>
        <dbReference type="Rhea" id="RHEA:66928"/>
        <dbReference type="Rhea" id="RHEA-COMP:15692"/>
        <dbReference type="Rhea" id="RHEA-COMP:17313"/>
        <dbReference type="ChEBI" id="CHEBI:15377"/>
        <dbReference type="ChEBI" id="CHEBI:15378"/>
        <dbReference type="ChEBI" id="CHEBI:138282"/>
        <dbReference type="ChEBI" id="CHEBI:172876"/>
        <dbReference type="ChEBI" id="CHEBI:172877"/>
    </reaction>
    <physiologicalReaction direction="left-to-right" evidence="3">
        <dbReference type="Rhea" id="RHEA:66929"/>
    </physiologicalReaction>
</comment>
<dbReference type="EMBL" id="ML977567">
    <property type="protein sequence ID" value="KAF2004492.1"/>
    <property type="molecule type" value="Genomic_DNA"/>
</dbReference>
<dbReference type="GO" id="GO:0034353">
    <property type="term" value="F:mRNA 5'-diphosphatase activity"/>
    <property type="evidence" value="ECO:0007669"/>
    <property type="project" value="TreeGrafter"/>
</dbReference>
<protein>
    <recommendedName>
        <fullName evidence="7">Decapping nuclease</fullName>
        <ecNumber evidence="7">3.6.1.-</ecNumber>
    </recommendedName>
</protein>
<evidence type="ECO:0000256" key="1">
    <source>
        <dbReference type="ARBA" id="ARBA00001968"/>
    </source>
</evidence>
<comment type="catalytic activity">
    <reaction evidence="4">
        <text>a 5'-end triphospho-ribonucleoside in mRNA + H2O = a 5'-end phospho-ribonucleoside in mRNA + diphosphate + H(+)</text>
        <dbReference type="Rhea" id="RHEA:78683"/>
        <dbReference type="Rhea" id="RHEA-COMP:15692"/>
        <dbReference type="Rhea" id="RHEA-COMP:17164"/>
        <dbReference type="ChEBI" id="CHEBI:15377"/>
        <dbReference type="ChEBI" id="CHEBI:15378"/>
        <dbReference type="ChEBI" id="CHEBI:33019"/>
        <dbReference type="ChEBI" id="CHEBI:138282"/>
        <dbReference type="ChEBI" id="CHEBI:167618"/>
    </reaction>
    <physiologicalReaction direction="left-to-right" evidence="4">
        <dbReference type="Rhea" id="RHEA:78684"/>
    </physiologicalReaction>
</comment>
<organism evidence="10 11">
    <name type="scientific">Amniculicola lignicola CBS 123094</name>
    <dbReference type="NCBI Taxonomy" id="1392246"/>
    <lineage>
        <taxon>Eukaryota</taxon>
        <taxon>Fungi</taxon>
        <taxon>Dikarya</taxon>
        <taxon>Ascomycota</taxon>
        <taxon>Pezizomycotina</taxon>
        <taxon>Dothideomycetes</taxon>
        <taxon>Pleosporomycetidae</taxon>
        <taxon>Pleosporales</taxon>
        <taxon>Amniculicolaceae</taxon>
        <taxon>Amniculicola</taxon>
    </lineage>
</organism>
<keyword evidence="7" id="KW-0547">Nucleotide-binding</keyword>
<comment type="cofactor">
    <cofactor evidence="1 7">
        <name>a divalent metal cation</name>
        <dbReference type="ChEBI" id="CHEBI:60240"/>
    </cofactor>
</comment>
<feature type="compositionally biased region" description="Basic and acidic residues" evidence="8">
    <location>
        <begin position="380"/>
        <end position="403"/>
    </location>
</feature>
<dbReference type="InterPro" id="IPR039039">
    <property type="entry name" value="RAI1-like_fam"/>
</dbReference>
<keyword evidence="11" id="KW-1185">Reference proteome</keyword>
<evidence type="ECO:0000256" key="5">
    <source>
        <dbReference type="ARBA" id="ARBA00046211"/>
    </source>
</evidence>
<feature type="region of interest" description="Disordered" evidence="8">
    <location>
        <begin position="379"/>
        <end position="413"/>
    </location>
</feature>
<evidence type="ECO:0000313" key="10">
    <source>
        <dbReference type="EMBL" id="KAF2004492.1"/>
    </source>
</evidence>
<proteinExistence type="inferred from homology"/>
<dbReference type="PANTHER" id="PTHR12395:SF9">
    <property type="entry name" value="DECAPPING AND EXORIBONUCLEASE PROTEIN"/>
    <property type="match status" value="1"/>
</dbReference>
<comment type="subcellular location">
    <subcellularLocation>
        <location evidence="7">Nucleus</location>
    </subcellularLocation>
</comment>
<dbReference type="Pfam" id="PF08652">
    <property type="entry name" value="RAI1"/>
    <property type="match status" value="1"/>
</dbReference>
<dbReference type="Proteomes" id="UP000799779">
    <property type="component" value="Unassembled WGS sequence"/>
</dbReference>
<reference evidence="10" key="1">
    <citation type="journal article" date="2020" name="Stud. Mycol.">
        <title>101 Dothideomycetes genomes: a test case for predicting lifestyles and emergence of pathogens.</title>
        <authorList>
            <person name="Haridas S."/>
            <person name="Albert R."/>
            <person name="Binder M."/>
            <person name="Bloem J."/>
            <person name="Labutti K."/>
            <person name="Salamov A."/>
            <person name="Andreopoulos B."/>
            <person name="Baker S."/>
            <person name="Barry K."/>
            <person name="Bills G."/>
            <person name="Bluhm B."/>
            <person name="Cannon C."/>
            <person name="Castanera R."/>
            <person name="Culley D."/>
            <person name="Daum C."/>
            <person name="Ezra D."/>
            <person name="Gonzalez J."/>
            <person name="Henrissat B."/>
            <person name="Kuo A."/>
            <person name="Liang C."/>
            <person name="Lipzen A."/>
            <person name="Lutzoni F."/>
            <person name="Magnuson J."/>
            <person name="Mondo S."/>
            <person name="Nolan M."/>
            <person name="Ohm R."/>
            <person name="Pangilinan J."/>
            <person name="Park H.-J."/>
            <person name="Ramirez L."/>
            <person name="Alfaro M."/>
            <person name="Sun H."/>
            <person name="Tritt A."/>
            <person name="Yoshinaga Y."/>
            <person name="Zwiers L.-H."/>
            <person name="Turgeon B."/>
            <person name="Goodwin S."/>
            <person name="Spatafora J."/>
            <person name="Crous P."/>
            <person name="Grigoriev I."/>
        </authorList>
    </citation>
    <scope>NUCLEOTIDE SEQUENCE</scope>
    <source>
        <strain evidence="10">CBS 123094</strain>
    </source>
</reference>
<keyword evidence="7" id="KW-0378">Hydrolase</keyword>
<evidence type="ECO:0000256" key="3">
    <source>
        <dbReference type="ARBA" id="ARBA00044676"/>
    </source>
</evidence>
<dbReference type="GO" id="GO:0000956">
    <property type="term" value="P:nuclear-transcribed mRNA catabolic process"/>
    <property type="evidence" value="ECO:0007669"/>
    <property type="project" value="TreeGrafter"/>
</dbReference>
<keyword evidence="7" id="KW-0694">RNA-binding</keyword>
<evidence type="ECO:0000259" key="9">
    <source>
        <dbReference type="Pfam" id="PF08652"/>
    </source>
</evidence>
<dbReference type="GO" id="GO:0000166">
    <property type="term" value="F:nucleotide binding"/>
    <property type="evidence" value="ECO:0007669"/>
    <property type="project" value="UniProtKB-KW"/>
</dbReference>
<dbReference type="PANTHER" id="PTHR12395">
    <property type="entry name" value="DOM-3 RELATED"/>
    <property type="match status" value="1"/>
</dbReference>
<dbReference type="GO" id="GO:0005634">
    <property type="term" value="C:nucleus"/>
    <property type="evidence" value="ECO:0007669"/>
    <property type="project" value="UniProtKB-SubCell"/>
</dbReference>
<dbReference type="GO" id="GO:0046872">
    <property type="term" value="F:metal ion binding"/>
    <property type="evidence" value="ECO:0007669"/>
    <property type="project" value="UniProtKB-KW"/>
</dbReference>
<sequence>MEANSVPERDPPHPLRFEIRGLQRFANRATNITKPREIAHYSHDEDHGYTEDESGIRYYWPTHVGVSLVEGVETWKHYEDKEDPHLEYLLKNIINKEKSTGEKIQADFVCFRGMMTNFLITPFSRFADCDMLATLHHGTIYIQENFESKRHRNKRPNLVPRPHELSQEQLQYGGYKFETLSLVSEIPSDPSTFMDRRYTETVSNYAQHCSIISTAIGSSKLILAGEVDGLSAPKTGDPSAIPWVELKTTASLSSHGFTKNRDTVAFERKLLKFWAQSYLLGVPKIIVGFRNKTGLLVRIQEFKTMEIPGIVNRSSKVWNGADCVRFTDAFLGFLKDSIKGEGVWSIKRTQDWLEVVRVEETGTGSILSQEFLDWRAGVTGKEEEKEVQREEEKEGSKGEETSREAIMMAMATE</sequence>
<accession>A0A6A5WS23</accession>
<feature type="domain" description="RAI1-like" evidence="9">
    <location>
        <begin position="34"/>
        <end position="371"/>
    </location>
</feature>
<dbReference type="GO" id="GO:0110155">
    <property type="term" value="P:NAD-cap decapping"/>
    <property type="evidence" value="ECO:0007669"/>
    <property type="project" value="TreeGrafter"/>
</dbReference>
<name>A0A6A5WS23_9PLEO</name>
<comment type="function">
    <text evidence="5">Decapping enzyme for NAD-capped RNAs: specifically hydrolyzes the nicotinamide adenine dinucleotide (NAD) cap from a subset of RNAs by removing the entire NAD moiety from the 5'-end of an NAD-capped RNA. The NAD-cap is present at the 5'-end of some RNAs and snoRNAs. In contrast to the canonical 5'-end N7 methylguanosine (m7G) cap, the NAD cap promotes mRNA decay. Also acts as a non-canonical decapping enzyme that removes the entire cap structure of m7G capped or incompletely capped RNAs. Has decapping activity toward incomplete 5'-end m7G cap mRNAs such as unmethylated 5'-end-capped RNA (cap0), while it has no activity toward 2'-O-ribose methylated m7G cap (cap1). Also possesses RNA 5'-pyrophosphohydrolase activity by hydrolyzing the 5'-end triphosphate to release pyrophosphates. Stimulates exoribonuclease activity of Rat1, allowing it to degrade RNAs with stable secondary structure more effectively.</text>
</comment>
<evidence type="ECO:0000256" key="8">
    <source>
        <dbReference type="SAM" id="MobiDB-lite"/>
    </source>
</evidence>
<comment type="catalytic activity">
    <reaction evidence="6">
        <text>a 5'-end NAD(+)-phospho-ribonucleoside in mRNA + H2O = a 5'-end phospho-ribonucleoside in mRNA + NAD(+) + H(+)</text>
        <dbReference type="Rhea" id="RHEA:60880"/>
        <dbReference type="Rhea" id="RHEA-COMP:15692"/>
        <dbReference type="Rhea" id="RHEA-COMP:15698"/>
        <dbReference type="ChEBI" id="CHEBI:15377"/>
        <dbReference type="ChEBI" id="CHEBI:15378"/>
        <dbReference type="ChEBI" id="CHEBI:57540"/>
        <dbReference type="ChEBI" id="CHEBI:138282"/>
        <dbReference type="ChEBI" id="CHEBI:144029"/>
    </reaction>
    <physiologicalReaction direction="left-to-right" evidence="6">
        <dbReference type="Rhea" id="RHEA:60881"/>
    </physiologicalReaction>
</comment>
<evidence type="ECO:0000256" key="7">
    <source>
        <dbReference type="RuleBase" id="RU367113"/>
    </source>
</evidence>
<evidence type="ECO:0000313" key="11">
    <source>
        <dbReference type="Proteomes" id="UP000799779"/>
    </source>
</evidence>
<evidence type="ECO:0000256" key="4">
    <source>
        <dbReference type="ARBA" id="ARBA00044692"/>
    </source>
</evidence>